<dbReference type="Proteomes" id="UP000515733">
    <property type="component" value="Chromosome"/>
</dbReference>
<feature type="region of interest" description="Disordered" evidence="1">
    <location>
        <begin position="1"/>
        <end position="37"/>
    </location>
</feature>
<dbReference type="AlphaFoldDB" id="A0A6S6XUR4"/>
<dbReference type="EMBL" id="LR778301">
    <property type="protein sequence ID" value="CAB1368545.1"/>
    <property type="molecule type" value="Genomic_DNA"/>
</dbReference>
<evidence type="ECO:0000313" key="2">
    <source>
        <dbReference type="EMBL" id="CAB1368545.1"/>
    </source>
</evidence>
<sequence>MAEPPHGHPSANQAMDILMPGSPARSEELRHQGQVRSTTNTNQFTYLEVEGASGIQWIAVPRQEIRIGSIIHYGDGRVMTNFYSRLIQRNFLRITFIKELTVEAEH</sequence>
<reference evidence="2 3" key="1">
    <citation type="submission" date="2020-03" db="EMBL/GenBank/DDBJ databases">
        <authorList>
            <consortium name="Genoscope - CEA"/>
            <person name="William W."/>
        </authorList>
    </citation>
    <scope>NUCLEOTIDE SEQUENCE [LARGE SCALE GENOMIC DNA]</scope>
    <source>
        <strain evidence="3">DSM 16959</strain>
    </source>
</reference>
<dbReference type="RefSeq" id="WP_145769652.1">
    <property type="nucleotide sequence ID" value="NZ_LR778301.1"/>
</dbReference>
<keyword evidence="3" id="KW-1185">Reference proteome</keyword>
<organism evidence="2 3">
    <name type="scientific">Denitratisoma oestradiolicum</name>
    <dbReference type="NCBI Taxonomy" id="311182"/>
    <lineage>
        <taxon>Bacteria</taxon>
        <taxon>Pseudomonadati</taxon>
        <taxon>Pseudomonadota</taxon>
        <taxon>Betaproteobacteria</taxon>
        <taxon>Nitrosomonadales</taxon>
        <taxon>Sterolibacteriaceae</taxon>
        <taxon>Denitratisoma</taxon>
    </lineage>
</organism>
<protein>
    <submittedName>
        <fullName evidence="2">Uncharacterized protein</fullName>
    </submittedName>
</protein>
<accession>A0A6S6XUR4</accession>
<name>A0A6S6XUR4_9PROT</name>
<dbReference type="KEGG" id="doe:DENOEST_1380"/>
<evidence type="ECO:0000256" key="1">
    <source>
        <dbReference type="SAM" id="MobiDB-lite"/>
    </source>
</evidence>
<proteinExistence type="predicted"/>
<evidence type="ECO:0000313" key="3">
    <source>
        <dbReference type="Proteomes" id="UP000515733"/>
    </source>
</evidence>
<dbReference type="OrthoDB" id="9180842at2"/>
<gene>
    <name evidence="2" type="ORF">DENOEST_1380</name>
</gene>